<comment type="caution">
    <text evidence="6">The sequence shown here is derived from an EMBL/GenBank/DDBJ whole genome shotgun (WGS) entry which is preliminary data.</text>
</comment>
<sequence>MQFVRPTTQSSMEPTPGPSGLYEPGVMLEKISPVPGVSKRRLQCRKRKRQRSEILTSYKVPQVQEISQIDDATVTISSEQETVCILCGESFQEDWIQCHKCKEWTHENCANVKISLNT</sequence>
<evidence type="ECO:0000256" key="2">
    <source>
        <dbReference type="ARBA" id="ARBA00022771"/>
    </source>
</evidence>
<reference evidence="6 7" key="1">
    <citation type="submission" date="2023-02" db="EMBL/GenBank/DDBJ databases">
        <title>LHISI_Scaffold_Assembly.</title>
        <authorList>
            <person name="Stuart O.P."/>
            <person name="Cleave R."/>
            <person name="Magrath M.J.L."/>
            <person name="Mikheyev A.S."/>
        </authorList>
    </citation>
    <scope>NUCLEOTIDE SEQUENCE [LARGE SCALE GENOMIC DNA]</scope>
    <source>
        <strain evidence="6">Daus_M_001</strain>
        <tissue evidence="6">Leg muscle</tissue>
    </source>
</reference>
<evidence type="ECO:0000256" key="1">
    <source>
        <dbReference type="ARBA" id="ARBA00022723"/>
    </source>
</evidence>
<name>A0ABQ9FZ15_9NEOP</name>
<dbReference type="SUPFAM" id="SSF57903">
    <property type="entry name" value="FYVE/PHD zinc finger"/>
    <property type="match status" value="1"/>
</dbReference>
<dbReference type="Pfam" id="PF00628">
    <property type="entry name" value="PHD"/>
    <property type="match status" value="1"/>
</dbReference>
<evidence type="ECO:0000313" key="7">
    <source>
        <dbReference type="Proteomes" id="UP001159363"/>
    </source>
</evidence>
<keyword evidence="7" id="KW-1185">Reference proteome</keyword>
<dbReference type="InterPro" id="IPR013083">
    <property type="entry name" value="Znf_RING/FYVE/PHD"/>
</dbReference>
<keyword evidence="2" id="KW-0863">Zinc-finger</keyword>
<proteinExistence type="predicted"/>
<keyword evidence="3" id="KW-0862">Zinc</keyword>
<gene>
    <name evidence="6" type="ORF">PR048_033759</name>
</gene>
<evidence type="ECO:0000256" key="4">
    <source>
        <dbReference type="SAM" id="MobiDB-lite"/>
    </source>
</evidence>
<evidence type="ECO:0000313" key="6">
    <source>
        <dbReference type="EMBL" id="KAJ8865494.1"/>
    </source>
</evidence>
<organism evidence="6 7">
    <name type="scientific">Dryococelus australis</name>
    <dbReference type="NCBI Taxonomy" id="614101"/>
    <lineage>
        <taxon>Eukaryota</taxon>
        <taxon>Metazoa</taxon>
        <taxon>Ecdysozoa</taxon>
        <taxon>Arthropoda</taxon>
        <taxon>Hexapoda</taxon>
        <taxon>Insecta</taxon>
        <taxon>Pterygota</taxon>
        <taxon>Neoptera</taxon>
        <taxon>Polyneoptera</taxon>
        <taxon>Phasmatodea</taxon>
        <taxon>Verophasmatodea</taxon>
        <taxon>Anareolatae</taxon>
        <taxon>Phasmatidae</taxon>
        <taxon>Eurycanthinae</taxon>
        <taxon>Dryococelus</taxon>
    </lineage>
</organism>
<feature type="region of interest" description="Disordered" evidence="4">
    <location>
        <begin position="1"/>
        <end position="21"/>
    </location>
</feature>
<dbReference type="InterPro" id="IPR019787">
    <property type="entry name" value="Znf_PHD-finger"/>
</dbReference>
<evidence type="ECO:0000256" key="3">
    <source>
        <dbReference type="ARBA" id="ARBA00022833"/>
    </source>
</evidence>
<dbReference type="InterPro" id="IPR011011">
    <property type="entry name" value="Znf_FYVE_PHD"/>
</dbReference>
<feature type="compositionally biased region" description="Polar residues" evidence="4">
    <location>
        <begin position="1"/>
        <end position="13"/>
    </location>
</feature>
<dbReference type="Proteomes" id="UP001159363">
    <property type="component" value="Unassembled WGS sequence"/>
</dbReference>
<dbReference type="Gene3D" id="3.30.40.10">
    <property type="entry name" value="Zinc/RING finger domain, C3HC4 (zinc finger)"/>
    <property type="match status" value="1"/>
</dbReference>
<accession>A0ABQ9FZ15</accession>
<dbReference type="EMBL" id="JARBHB010000029">
    <property type="protein sequence ID" value="KAJ8865494.1"/>
    <property type="molecule type" value="Genomic_DNA"/>
</dbReference>
<keyword evidence="1" id="KW-0479">Metal-binding</keyword>
<feature type="domain" description="PHD-type" evidence="5">
    <location>
        <begin position="84"/>
        <end position="115"/>
    </location>
</feature>
<evidence type="ECO:0000259" key="5">
    <source>
        <dbReference type="Pfam" id="PF00628"/>
    </source>
</evidence>
<protein>
    <recommendedName>
        <fullName evidence="5">PHD-type domain-containing protein</fullName>
    </recommendedName>
</protein>